<protein>
    <recommendedName>
        <fullName evidence="3">Yip1 domain-containing protein</fullName>
    </recommendedName>
</protein>
<organism evidence="2">
    <name type="scientific">marine sediment metagenome</name>
    <dbReference type="NCBI Taxonomy" id="412755"/>
    <lineage>
        <taxon>unclassified sequences</taxon>
        <taxon>metagenomes</taxon>
        <taxon>ecological metagenomes</taxon>
    </lineage>
</organism>
<keyword evidence="1" id="KW-1133">Transmembrane helix</keyword>
<feature type="transmembrane region" description="Helical" evidence="1">
    <location>
        <begin position="86"/>
        <end position="105"/>
    </location>
</feature>
<dbReference type="EMBL" id="BARS01012532">
    <property type="protein sequence ID" value="GAF87641.1"/>
    <property type="molecule type" value="Genomic_DNA"/>
</dbReference>
<evidence type="ECO:0008006" key="3">
    <source>
        <dbReference type="Google" id="ProtNLM"/>
    </source>
</evidence>
<accession>X0TK35</accession>
<keyword evidence="1" id="KW-0812">Transmembrane</keyword>
<sequence length="210" mass="24116">SSLVDNRDDIITPEFSKKEFNSPILKGLMFLTPKTYINYENRSLYRVVIFSILIALIGSIFCGLNGLFALFLFFGESLTIFATAEAAIQFLLALFFIGNILLYFLINEGLSRILYKKKENTLKFLASFTITFFPIDIYLVLRFILISTGSLDFSYIRVLDNVLMILFQVWSLWLLIYNLSINKKLKIENSLIISLLVHYGGFTIILLISI</sequence>
<feature type="transmembrane region" description="Helical" evidence="1">
    <location>
        <begin position="191"/>
        <end position="209"/>
    </location>
</feature>
<comment type="caution">
    <text evidence="2">The sequence shown here is derived from an EMBL/GenBank/DDBJ whole genome shotgun (WGS) entry which is preliminary data.</text>
</comment>
<name>X0TK35_9ZZZZ</name>
<feature type="transmembrane region" description="Helical" evidence="1">
    <location>
        <begin position="125"/>
        <end position="146"/>
    </location>
</feature>
<proteinExistence type="predicted"/>
<evidence type="ECO:0000256" key="1">
    <source>
        <dbReference type="SAM" id="Phobius"/>
    </source>
</evidence>
<evidence type="ECO:0000313" key="2">
    <source>
        <dbReference type="EMBL" id="GAF87641.1"/>
    </source>
</evidence>
<keyword evidence="1" id="KW-0472">Membrane</keyword>
<gene>
    <name evidence="2" type="ORF">S01H1_22272</name>
</gene>
<feature type="transmembrane region" description="Helical" evidence="1">
    <location>
        <begin position="158"/>
        <end position="179"/>
    </location>
</feature>
<feature type="non-terminal residue" evidence="2">
    <location>
        <position position="1"/>
    </location>
</feature>
<reference evidence="2" key="1">
    <citation type="journal article" date="2014" name="Front. Microbiol.">
        <title>High frequency of phylogenetically diverse reductive dehalogenase-homologous genes in deep subseafloor sedimentary metagenomes.</title>
        <authorList>
            <person name="Kawai M."/>
            <person name="Futagami T."/>
            <person name="Toyoda A."/>
            <person name="Takaki Y."/>
            <person name="Nishi S."/>
            <person name="Hori S."/>
            <person name="Arai W."/>
            <person name="Tsubouchi T."/>
            <person name="Morono Y."/>
            <person name="Uchiyama I."/>
            <person name="Ito T."/>
            <person name="Fujiyama A."/>
            <person name="Inagaki F."/>
            <person name="Takami H."/>
        </authorList>
    </citation>
    <scope>NUCLEOTIDE SEQUENCE</scope>
    <source>
        <strain evidence="2">Expedition CK06-06</strain>
    </source>
</reference>
<dbReference type="AlphaFoldDB" id="X0TK35"/>
<feature type="transmembrane region" description="Helical" evidence="1">
    <location>
        <begin position="47"/>
        <end position="74"/>
    </location>
</feature>